<accession>A0AAX6MRQ3</accession>
<reference evidence="1 2" key="1">
    <citation type="journal article" date="2024" name="Front Chem Biol">
        <title>Unveiling the potential of Daldinia eschscholtzii MFLUCC 19-0629 through bioactivity and bioinformatics studies for enhanced sustainable agriculture production.</title>
        <authorList>
            <person name="Brooks S."/>
            <person name="Weaver J.A."/>
            <person name="Klomchit A."/>
            <person name="Alharthi S.A."/>
            <person name="Onlamun T."/>
            <person name="Nurani R."/>
            <person name="Vong T.K."/>
            <person name="Alberti F."/>
            <person name="Greco C."/>
        </authorList>
    </citation>
    <scope>NUCLEOTIDE SEQUENCE [LARGE SCALE GENOMIC DNA]</scope>
    <source>
        <strain evidence="1">MFLUCC 19-0629</strain>
    </source>
</reference>
<dbReference type="AlphaFoldDB" id="A0AAX6MRQ3"/>
<comment type="caution">
    <text evidence="1">The sequence shown here is derived from an EMBL/GenBank/DDBJ whole genome shotgun (WGS) entry which is preliminary data.</text>
</comment>
<sequence>MCRTRELFQTTRLHDLEPYRLLRTSTDNTSTASLRTRLRVEFFTQLRSDKMPTFVTHQMYTCSHTVETVHRTFGLDSGFRLEWLQIPSTCPLCFCRALLKNSYELEFDDDDERDRRQILKSLMYPYKRQLAKHLYSLVENKRSARTGIRGMVSASRQIRVLEKLSRTILTPTSLGEFQAALRSLIAIQEDEPRYPSYVQMVRNVITIGKISVAV</sequence>
<evidence type="ECO:0000313" key="2">
    <source>
        <dbReference type="Proteomes" id="UP001369815"/>
    </source>
</evidence>
<keyword evidence="2" id="KW-1185">Reference proteome</keyword>
<evidence type="ECO:0000313" key="1">
    <source>
        <dbReference type="EMBL" id="KAK6954852.1"/>
    </source>
</evidence>
<dbReference type="Proteomes" id="UP001369815">
    <property type="component" value="Unassembled WGS sequence"/>
</dbReference>
<protein>
    <submittedName>
        <fullName evidence="1">Uncharacterized protein</fullName>
    </submittedName>
</protein>
<proteinExistence type="predicted"/>
<gene>
    <name evidence="1" type="ORF">Daesc_004824</name>
</gene>
<dbReference type="EMBL" id="JBANMG010000004">
    <property type="protein sequence ID" value="KAK6954852.1"/>
    <property type="molecule type" value="Genomic_DNA"/>
</dbReference>
<name>A0AAX6MRQ3_9PEZI</name>
<organism evidence="1 2">
    <name type="scientific">Daldinia eschscholtzii</name>
    <dbReference type="NCBI Taxonomy" id="292717"/>
    <lineage>
        <taxon>Eukaryota</taxon>
        <taxon>Fungi</taxon>
        <taxon>Dikarya</taxon>
        <taxon>Ascomycota</taxon>
        <taxon>Pezizomycotina</taxon>
        <taxon>Sordariomycetes</taxon>
        <taxon>Xylariomycetidae</taxon>
        <taxon>Xylariales</taxon>
        <taxon>Hypoxylaceae</taxon>
        <taxon>Daldinia</taxon>
    </lineage>
</organism>